<proteinExistence type="predicted"/>
<dbReference type="GO" id="GO:0004803">
    <property type="term" value="F:transposase activity"/>
    <property type="evidence" value="ECO:0007669"/>
    <property type="project" value="InterPro"/>
</dbReference>
<evidence type="ECO:0000259" key="1">
    <source>
        <dbReference type="Pfam" id="PF01797"/>
    </source>
</evidence>
<dbReference type="Proteomes" id="UP000228614">
    <property type="component" value="Unassembled WGS sequence"/>
</dbReference>
<dbReference type="EMBL" id="PFAN01000081">
    <property type="protein sequence ID" value="PIR94915.1"/>
    <property type="molecule type" value="Genomic_DNA"/>
</dbReference>
<reference evidence="3" key="1">
    <citation type="submission" date="2017-09" db="EMBL/GenBank/DDBJ databases">
        <title>Depth-based differentiation of microbial function through sediment-hosted aquifers and enrichment of novel symbionts in the deep terrestrial subsurface.</title>
        <authorList>
            <person name="Probst A.J."/>
            <person name="Ladd B."/>
            <person name="Jarett J.K."/>
            <person name="Geller-Mcgrath D.E."/>
            <person name="Sieber C.M.K."/>
            <person name="Emerson J.B."/>
            <person name="Anantharaman K."/>
            <person name="Thomas B.C."/>
            <person name="Malmstrom R."/>
            <person name="Stieglmeier M."/>
            <person name="Klingl A."/>
            <person name="Woyke T."/>
            <person name="Ryan C.M."/>
            <person name="Banfield J.F."/>
        </authorList>
    </citation>
    <scope>NUCLEOTIDE SEQUENCE [LARGE SCALE GENOMIC DNA]</scope>
</reference>
<organism evidence="2 3">
    <name type="scientific">Candidatus Falkowbacteria bacterium CG10_big_fil_rev_8_21_14_0_10_37_6</name>
    <dbReference type="NCBI Taxonomy" id="1974563"/>
    <lineage>
        <taxon>Bacteria</taxon>
        <taxon>Candidatus Falkowiibacteriota</taxon>
    </lineage>
</organism>
<name>A0A2H0V753_9BACT</name>
<dbReference type="Pfam" id="PF01797">
    <property type="entry name" value="Y1_Tnp"/>
    <property type="match status" value="1"/>
</dbReference>
<sequence length="115" mass="13700">MAVRNKIFIPNEIYFITFTILGWKNIFINDKYCDLVYKWFDYVALNYNNKIHGYIIMPNHIHILIYISDKSPKISTLIQNAKRFLAYQIVALLIEESRNDLLDFFSSNVRRKFGA</sequence>
<feature type="domain" description="Transposase IS200-like" evidence="1">
    <location>
        <begin position="28"/>
        <end position="89"/>
    </location>
</feature>
<dbReference type="Gene3D" id="3.30.70.1290">
    <property type="entry name" value="Transposase IS200-like"/>
    <property type="match status" value="1"/>
</dbReference>
<dbReference type="InterPro" id="IPR002686">
    <property type="entry name" value="Transposase_17"/>
</dbReference>
<evidence type="ECO:0000313" key="2">
    <source>
        <dbReference type="EMBL" id="PIR94915.1"/>
    </source>
</evidence>
<comment type="caution">
    <text evidence="2">The sequence shown here is derived from an EMBL/GenBank/DDBJ whole genome shotgun (WGS) entry which is preliminary data.</text>
</comment>
<feature type="non-terminal residue" evidence="2">
    <location>
        <position position="115"/>
    </location>
</feature>
<protein>
    <recommendedName>
        <fullName evidence="1">Transposase IS200-like domain-containing protein</fullName>
    </recommendedName>
</protein>
<dbReference type="GO" id="GO:0006313">
    <property type="term" value="P:DNA transposition"/>
    <property type="evidence" value="ECO:0007669"/>
    <property type="project" value="InterPro"/>
</dbReference>
<dbReference type="GO" id="GO:0003677">
    <property type="term" value="F:DNA binding"/>
    <property type="evidence" value="ECO:0007669"/>
    <property type="project" value="InterPro"/>
</dbReference>
<gene>
    <name evidence="2" type="ORF">COT95_01590</name>
</gene>
<evidence type="ECO:0000313" key="3">
    <source>
        <dbReference type="Proteomes" id="UP000228614"/>
    </source>
</evidence>
<dbReference type="InterPro" id="IPR036515">
    <property type="entry name" value="Transposase_17_sf"/>
</dbReference>
<dbReference type="AlphaFoldDB" id="A0A2H0V753"/>
<accession>A0A2H0V753</accession>
<dbReference type="SUPFAM" id="SSF143422">
    <property type="entry name" value="Transposase IS200-like"/>
    <property type="match status" value="1"/>
</dbReference>